<dbReference type="InterPro" id="IPR004785">
    <property type="entry name" value="RpiB"/>
</dbReference>
<dbReference type="InterPro" id="IPR003500">
    <property type="entry name" value="RpiB_LacA_LacB"/>
</dbReference>
<reference evidence="5 6" key="1">
    <citation type="submission" date="2018-08" db="EMBL/GenBank/DDBJ databases">
        <title>A genome reference for cultivated species of the human gut microbiota.</title>
        <authorList>
            <person name="Zou Y."/>
            <person name="Xue W."/>
            <person name="Luo G."/>
        </authorList>
    </citation>
    <scope>NUCLEOTIDE SEQUENCE [LARGE SCALE GENOMIC DNA]</scope>
    <source>
        <strain evidence="5 6">AF24-29</strain>
    </source>
</reference>
<dbReference type="AlphaFoldDB" id="A0A412G2X5"/>
<dbReference type="Pfam" id="PF02502">
    <property type="entry name" value="LacAB_rpiB"/>
    <property type="match status" value="1"/>
</dbReference>
<dbReference type="PANTHER" id="PTHR30345">
    <property type="entry name" value="RIBOSE-5-PHOSPHATE ISOMERASE B"/>
    <property type="match status" value="1"/>
</dbReference>
<keyword evidence="2 5" id="KW-0413">Isomerase</keyword>
<evidence type="ECO:0000313" key="6">
    <source>
        <dbReference type="Proteomes" id="UP000284178"/>
    </source>
</evidence>
<dbReference type="SUPFAM" id="SSF89623">
    <property type="entry name" value="Ribose/Galactose isomerase RpiB/AlsB"/>
    <property type="match status" value="1"/>
</dbReference>
<sequence length="148" mass="16346">MKIAMACDHGAYKNKEALKAKLIQEGYEVEDFGCFSEESIDYPEVAYPCAKAVADGKADRGIVMCGTGIGVSIVANKVPGIRCAHVHDLETAKLTREHNDSNVLAMGGRIISQELIEQIAEVWLTTPFSNEERHQRRIDQIAELEKKA</sequence>
<dbReference type="InterPro" id="IPR036569">
    <property type="entry name" value="RpiB_LacA_LacB_sf"/>
</dbReference>
<feature type="binding site" evidence="4">
    <location>
        <begin position="8"/>
        <end position="9"/>
    </location>
    <ligand>
        <name>D-ribulose 5-phosphate</name>
        <dbReference type="ChEBI" id="CHEBI:58121"/>
    </ligand>
</feature>
<comment type="caution">
    <text evidence="5">The sequence shown here is derived from an EMBL/GenBank/DDBJ whole genome shotgun (WGS) entry which is preliminary data.</text>
</comment>
<comment type="similarity">
    <text evidence="1">Belongs to the LacAB/RpiB family.</text>
</comment>
<dbReference type="RefSeq" id="WP_117894664.1">
    <property type="nucleotide sequence ID" value="NZ_CABJCV010000007.1"/>
</dbReference>
<evidence type="ECO:0000256" key="4">
    <source>
        <dbReference type="PIRSR" id="PIRSR005384-2"/>
    </source>
</evidence>
<organism evidence="5 6">
    <name type="scientific">Holdemania filiformis</name>
    <dbReference type="NCBI Taxonomy" id="61171"/>
    <lineage>
        <taxon>Bacteria</taxon>
        <taxon>Bacillati</taxon>
        <taxon>Bacillota</taxon>
        <taxon>Erysipelotrichia</taxon>
        <taxon>Erysipelotrichales</taxon>
        <taxon>Erysipelotrichaceae</taxon>
        <taxon>Holdemania</taxon>
    </lineage>
</organism>
<dbReference type="Gene3D" id="3.40.1400.10">
    <property type="entry name" value="Sugar-phosphate isomerase, RpiB/LacA/LacB"/>
    <property type="match status" value="1"/>
</dbReference>
<feature type="active site" description="Proton acceptor" evidence="3">
    <location>
        <position position="65"/>
    </location>
</feature>
<evidence type="ECO:0000256" key="3">
    <source>
        <dbReference type="PIRSR" id="PIRSR005384-1"/>
    </source>
</evidence>
<dbReference type="NCBIfam" id="NF004051">
    <property type="entry name" value="PRK05571.1"/>
    <property type="match status" value="1"/>
</dbReference>
<dbReference type="NCBIfam" id="TIGR00689">
    <property type="entry name" value="rpiB_lacA_lacB"/>
    <property type="match status" value="1"/>
</dbReference>
<feature type="active site" description="Proton donor" evidence="3">
    <location>
        <position position="98"/>
    </location>
</feature>
<dbReference type="PANTHER" id="PTHR30345:SF0">
    <property type="entry name" value="DNA DAMAGE-REPAIR_TOLERATION PROTEIN DRT102"/>
    <property type="match status" value="1"/>
</dbReference>
<evidence type="ECO:0000313" key="5">
    <source>
        <dbReference type="EMBL" id="RGR74857.1"/>
    </source>
</evidence>
<accession>A0A412G2X5</accession>
<feature type="binding site" evidence="4">
    <location>
        <begin position="66"/>
        <end position="70"/>
    </location>
    <ligand>
        <name>D-ribulose 5-phosphate</name>
        <dbReference type="ChEBI" id="CHEBI:58121"/>
    </ligand>
</feature>
<name>A0A412G2X5_9FIRM</name>
<dbReference type="GO" id="GO:0019316">
    <property type="term" value="P:D-allose catabolic process"/>
    <property type="evidence" value="ECO:0007669"/>
    <property type="project" value="TreeGrafter"/>
</dbReference>
<feature type="binding site" evidence="4">
    <location>
        <position position="109"/>
    </location>
    <ligand>
        <name>D-ribulose 5-phosphate</name>
        <dbReference type="ChEBI" id="CHEBI:58121"/>
    </ligand>
</feature>
<dbReference type="GO" id="GO:0004751">
    <property type="term" value="F:ribose-5-phosphate isomerase activity"/>
    <property type="evidence" value="ECO:0007669"/>
    <property type="project" value="UniProtKB-EC"/>
</dbReference>
<dbReference type="PIRSF" id="PIRSF005384">
    <property type="entry name" value="RpiB_LacA_B"/>
    <property type="match status" value="1"/>
</dbReference>
<proteinExistence type="inferred from homology"/>
<gene>
    <name evidence="5" type="primary">rpiB</name>
    <name evidence="5" type="ORF">DWY25_07145</name>
</gene>
<dbReference type="Proteomes" id="UP000284178">
    <property type="component" value="Unassembled WGS sequence"/>
</dbReference>
<feature type="binding site" evidence="4">
    <location>
        <position position="137"/>
    </location>
    <ligand>
        <name>D-ribulose 5-phosphate</name>
        <dbReference type="ChEBI" id="CHEBI:58121"/>
    </ligand>
</feature>
<keyword evidence="6" id="KW-1185">Reference proteome</keyword>
<dbReference type="GO" id="GO:0009052">
    <property type="term" value="P:pentose-phosphate shunt, non-oxidative branch"/>
    <property type="evidence" value="ECO:0007669"/>
    <property type="project" value="TreeGrafter"/>
</dbReference>
<dbReference type="EMBL" id="QRUP01000007">
    <property type="protein sequence ID" value="RGR74857.1"/>
    <property type="molecule type" value="Genomic_DNA"/>
</dbReference>
<dbReference type="EC" id="5.3.1.6" evidence="5"/>
<evidence type="ECO:0000256" key="1">
    <source>
        <dbReference type="ARBA" id="ARBA00008754"/>
    </source>
</evidence>
<dbReference type="NCBIfam" id="TIGR01120">
    <property type="entry name" value="rpiB"/>
    <property type="match status" value="1"/>
</dbReference>
<feature type="binding site" evidence="4">
    <location>
        <position position="133"/>
    </location>
    <ligand>
        <name>D-ribulose 5-phosphate</name>
        <dbReference type="ChEBI" id="CHEBI:58121"/>
    </ligand>
</feature>
<feature type="binding site" evidence="4">
    <location>
        <position position="99"/>
    </location>
    <ligand>
        <name>D-ribulose 5-phosphate</name>
        <dbReference type="ChEBI" id="CHEBI:58121"/>
    </ligand>
</feature>
<evidence type="ECO:0000256" key="2">
    <source>
        <dbReference type="ARBA" id="ARBA00023235"/>
    </source>
</evidence>
<dbReference type="GeneID" id="83015180"/>
<protein>
    <submittedName>
        <fullName evidence="5">Ribose 5-phosphate isomerase B</fullName>
        <ecNumber evidence="5">5.3.1.6</ecNumber>
    </submittedName>
</protein>